<keyword evidence="1" id="KW-0812">Transmembrane</keyword>
<reference evidence="2" key="1">
    <citation type="journal article" date="2022" name="Int. J. Mol. Sci.">
        <title>Draft Genome of Tanacetum Coccineum: Genomic Comparison of Closely Related Tanacetum-Family Plants.</title>
        <authorList>
            <person name="Yamashiro T."/>
            <person name="Shiraishi A."/>
            <person name="Nakayama K."/>
            <person name="Satake H."/>
        </authorList>
    </citation>
    <scope>NUCLEOTIDE SEQUENCE</scope>
</reference>
<dbReference type="Proteomes" id="UP001151760">
    <property type="component" value="Unassembled WGS sequence"/>
</dbReference>
<evidence type="ECO:0000256" key="1">
    <source>
        <dbReference type="SAM" id="Phobius"/>
    </source>
</evidence>
<keyword evidence="1" id="KW-0472">Membrane</keyword>
<proteinExistence type="predicted"/>
<keyword evidence="3" id="KW-1185">Reference proteome</keyword>
<evidence type="ECO:0000313" key="3">
    <source>
        <dbReference type="Proteomes" id="UP001151760"/>
    </source>
</evidence>
<keyword evidence="1" id="KW-1133">Transmembrane helix</keyword>
<dbReference type="EMBL" id="BQNB010015801">
    <property type="protein sequence ID" value="GJT44302.1"/>
    <property type="molecule type" value="Genomic_DNA"/>
</dbReference>
<comment type="caution">
    <text evidence="2">The sequence shown here is derived from an EMBL/GenBank/DDBJ whole genome shotgun (WGS) entry which is preliminary data.</text>
</comment>
<reference evidence="2" key="2">
    <citation type="submission" date="2022-01" db="EMBL/GenBank/DDBJ databases">
        <authorList>
            <person name="Yamashiro T."/>
            <person name="Shiraishi A."/>
            <person name="Satake H."/>
            <person name="Nakayama K."/>
        </authorList>
    </citation>
    <scope>NUCLEOTIDE SEQUENCE</scope>
</reference>
<name>A0ABQ5DZG0_9ASTR</name>
<evidence type="ECO:0000313" key="2">
    <source>
        <dbReference type="EMBL" id="GJT44302.1"/>
    </source>
</evidence>
<feature type="transmembrane region" description="Helical" evidence="1">
    <location>
        <begin position="61"/>
        <end position="79"/>
    </location>
</feature>
<sequence>MAHFRCFLLLRLGKRFDQEELRIDWRPMVWLYVHELASMELIPPIMHDIISYLQPISKMRMALSILGKVILAASSYFICLERNNRMFKQVKKSPEDIRDIIIVTVRLKLLTFCFKDTSMVNQLLARWKMPKSFRIYG</sequence>
<gene>
    <name evidence="2" type="ORF">Tco_0953017</name>
</gene>
<protein>
    <submittedName>
        <fullName evidence="2">Uncharacterized protein</fullName>
    </submittedName>
</protein>
<organism evidence="2 3">
    <name type="scientific">Tanacetum coccineum</name>
    <dbReference type="NCBI Taxonomy" id="301880"/>
    <lineage>
        <taxon>Eukaryota</taxon>
        <taxon>Viridiplantae</taxon>
        <taxon>Streptophyta</taxon>
        <taxon>Embryophyta</taxon>
        <taxon>Tracheophyta</taxon>
        <taxon>Spermatophyta</taxon>
        <taxon>Magnoliopsida</taxon>
        <taxon>eudicotyledons</taxon>
        <taxon>Gunneridae</taxon>
        <taxon>Pentapetalae</taxon>
        <taxon>asterids</taxon>
        <taxon>campanulids</taxon>
        <taxon>Asterales</taxon>
        <taxon>Asteraceae</taxon>
        <taxon>Asteroideae</taxon>
        <taxon>Anthemideae</taxon>
        <taxon>Anthemidinae</taxon>
        <taxon>Tanacetum</taxon>
    </lineage>
</organism>
<accession>A0ABQ5DZG0</accession>